<organism evidence="1 2">
    <name type="scientific">[Pasteurella] mairii</name>
    <dbReference type="NCBI Taxonomy" id="757"/>
    <lineage>
        <taxon>Bacteria</taxon>
        <taxon>Pseudomonadati</taxon>
        <taxon>Pseudomonadota</taxon>
        <taxon>Gammaproteobacteria</taxon>
        <taxon>Pasteurellales</taxon>
        <taxon>Pasteurellaceae</taxon>
    </lineage>
</organism>
<dbReference type="EMBL" id="UGSS01000002">
    <property type="protein sequence ID" value="SUB33437.1"/>
    <property type="molecule type" value="Genomic_DNA"/>
</dbReference>
<proteinExistence type="predicted"/>
<dbReference type="REBASE" id="402907">
    <property type="entry name" value="Pma10699IIP"/>
</dbReference>
<gene>
    <name evidence="1" type="ORF">NCTC10699_01055</name>
</gene>
<keyword evidence="1" id="KW-0540">Nuclease</keyword>
<accession>A0A379B4A0</accession>
<keyword evidence="1" id="KW-0255">Endonuclease</keyword>
<dbReference type="Pfam" id="PF09491">
    <property type="entry name" value="RE_AlwI"/>
    <property type="match status" value="2"/>
</dbReference>
<keyword evidence="1" id="KW-0378">Hydrolase</keyword>
<dbReference type="AlphaFoldDB" id="A0A379B4A0"/>
<dbReference type="OrthoDB" id="3010190at2"/>
<evidence type="ECO:0000313" key="1">
    <source>
        <dbReference type="EMBL" id="SUB33437.1"/>
    </source>
</evidence>
<dbReference type="InterPro" id="IPR018573">
    <property type="entry name" value="Restrct_endonuc_II_AlwI"/>
</dbReference>
<name>A0A379B4A0_9PAST</name>
<sequence length="583" mass="67419">MAKRDRSKKFWFIPKRANVHQMLAFLHGMIEKNYDGTTWNPQKQDNLNLELKKLGATKDGEKIAPQGMRTLLASVHYLGFVYLDTTTEPTRIRITEAGYQFYNMHKNDLRVIEKLTKSLTINSSPSVYHQMKKLQITNPIILPHCEDIFVFPFRVVLSMLLKLEYLDKEEIALYVFHTSSMSEIDFRVQEIINFRKLGALDRENLINQYKKTDVGNITLTQAASSSYFMQFCEGTGVIERNSIYVDNSDKAIDSIKIKSQFRQDVVKVLSQFKGIHPYDFKDNLLLWIDYIGSMGKLYPPVDFKLKNSSLREVYIEVFQHKDIIYTNVLAFLGEDCFPVFIDEEYEVRIYLFDQAQHVGEFKFKGNENGVLDVGDFIKLDCTANAENSLLELEDEIRLHSKVTTFTSTMLPKLRLLNKKLGIDKINDKSLRGAYYEYLFYRLLSILKSKNMIDDIFWNGKIGKYNLPIQAPGGKQGTPDIIFIKDGIHYILELTTIKSKSGQHSAELSSVPDHIRLYSKQFRNIKIRGIFCAPEIHERNHNVMKAILFGEGIEFISIKDSEFLDILCVENAMLLGQKLEVLFT</sequence>
<keyword evidence="2" id="KW-1185">Reference proteome</keyword>
<dbReference type="Proteomes" id="UP000254280">
    <property type="component" value="Unassembled WGS sequence"/>
</dbReference>
<evidence type="ECO:0000313" key="2">
    <source>
        <dbReference type="Proteomes" id="UP000254280"/>
    </source>
</evidence>
<dbReference type="GO" id="GO:0004519">
    <property type="term" value="F:endonuclease activity"/>
    <property type="evidence" value="ECO:0007669"/>
    <property type="project" value="UniProtKB-KW"/>
</dbReference>
<dbReference type="Gene3D" id="3.40.91.50">
    <property type="match status" value="1"/>
</dbReference>
<reference evidence="1 2" key="1">
    <citation type="submission" date="2018-06" db="EMBL/GenBank/DDBJ databases">
        <authorList>
            <consortium name="Pathogen Informatics"/>
            <person name="Doyle S."/>
        </authorList>
    </citation>
    <scope>NUCLEOTIDE SEQUENCE [LARGE SCALE GENOMIC DNA]</scope>
    <source>
        <strain evidence="1 2">NCTC10699</strain>
    </source>
</reference>
<protein>
    <submittedName>
        <fullName evidence="1">AlwI restriction endonuclease</fullName>
    </submittedName>
</protein>